<dbReference type="PANTHER" id="PTHR43798:SF33">
    <property type="entry name" value="HYDROLASE, PUTATIVE (AFU_ORTHOLOGUE AFUA_2G14860)-RELATED"/>
    <property type="match status" value="1"/>
</dbReference>
<accession>A0A561V8I5</accession>
<dbReference type="SUPFAM" id="SSF53474">
    <property type="entry name" value="alpha/beta-Hydrolases"/>
    <property type="match status" value="1"/>
</dbReference>
<dbReference type="InterPro" id="IPR050266">
    <property type="entry name" value="AB_hydrolase_sf"/>
</dbReference>
<evidence type="ECO:0000259" key="1">
    <source>
        <dbReference type="Pfam" id="PF00561"/>
    </source>
</evidence>
<dbReference type="InterPro" id="IPR000073">
    <property type="entry name" value="AB_hydrolase_1"/>
</dbReference>
<dbReference type="GO" id="GO:0003824">
    <property type="term" value="F:catalytic activity"/>
    <property type="evidence" value="ECO:0007669"/>
    <property type="project" value="UniProtKB-ARBA"/>
</dbReference>
<comment type="caution">
    <text evidence="2">The sequence shown here is derived from an EMBL/GenBank/DDBJ whole genome shotgun (WGS) entry which is preliminary data.</text>
</comment>
<dbReference type="Gene3D" id="3.40.50.1820">
    <property type="entry name" value="alpha/beta hydrolase"/>
    <property type="match status" value="1"/>
</dbReference>
<dbReference type="PANTHER" id="PTHR43798">
    <property type="entry name" value="MONOACYLGLYCEROL LIPASE"/>
    <property type="match status" value="1"/>
</dbReference>
<organism evidence="2 3">
    <name type="scientific">Saccharopolyspora dendranthemae</name>
    <dbReference type="NCBI Taxonomy" id="1181886"/>
    <lineage>
        <taxon>Bacteria</taxon>
        <taxon>Bacillati</taxon>
        <taxon>Actinomycetota</taxon>
        <taxon>Actinomycetes</taxon>
        <taxon>Pseudonocardiales</taxon>
        <taxon>Pseudonocardiaceae</taxon>
        <taxon>Saccharopolyspora</taxon>
    </lineage>
</organism>
<feature type="domain" description="AB hydrolase-1" evidence="1">
    <location>
        <begin position="20"/>
        <end position="119"/>
    </location>
</feature>
<keyword evidence="3" id="KW-1185">Reference proteome</keyword>
<dbReference type="AlphaFoldDB" id="A0A561V8I5"/>
<dbReference type="EMBL" id="VIWX01000001">
    <property type="protein sequence ID" value="TWG07917.1"/>
    <property type="molecule type" value="Genomic_DNA"/>
</dbReference>
<dbReference type="Proteomes" id="UP000316184">
    <property type="component" value="Unassembled WGS sequence"/>
</dbReference>
<sequence length="254" mass="27250">MPIAHRNGLQIAYEIVGDGPPLVLHPGMFQSGKQWTRAGYTSALARTHSVITVDPLGLGGSSAPLDPADYSLPRRAASVTAVLDHLGLAEAAFWGYSLGALTGYAVAVHAPERLTRLVAGAFDPISGFRPAAEAMLRDLGLPADADPYPHMRRAARANPERAAEIDALDPAALRANYEAFSREPGVHEQLGRAAVPILMYAGSADPWHDPMRTFAERTGTPFTSLPDADHLQAWRDSSRSLALARPFLAEDCRP</sequence>
<gene>
    <name evidence="2" type="ORF">FHU35_11536</name>
</gene>
<dbReference type="InterPro" id="IPR029058">
    <property type="entry name" value="AB_hydrolase_fold"/>
</dbReference>
<protein>
    <submittedName>
        <fullName evidence="2">Pimeloyl-ACP methyl ester carboxylesterase</fullName>
    </submittedName>
</protein>
<dbReference type="GO" id="GO:0016020">
    <property type="term" value="C:membrane"/>
    <property type="evidence" value="ECO:0007669"/>
    <property type="project" value="TreeGrafter"/>
</dbReference>
<reference evidence="2 3" key="1">
    <citation type="submission" date="2019-06" db="EMBL/GenBank/DDBJ databases">
        <title>Sequencing the genomes of 1000 actinobacteria strains.</title>
        <authorList>
            <person name="Klenk H.-P."/>
        </authorList>
    </citation>
    <scope>NUCLEOTIDE SEQUENCE [LARGE SCALE GENOMIC DNA]</scope>
    <source>
        <strain evidence="2 3">DSM 46699</strain>
    </source>
</reference>
<proteinExistence type="predicted"/>
<dbReference type="RefSeq" id="WP_186459228.1">
    <property type="nucleotide sequence ID" value="NZ_VIWX01000001.1"/>
</dbReference>
<name>A0A561V8I5_9PSEU</name>
<evidence type="ECO:0000313" key="2">
    <source>
        <dbReference type="EMBL" id="TWG07917.1"/>
    </source>
</evidence>
<evidence type="ECO:0000313" key="3">
    <source>
        <dbReference type="Proteomes" id="UP000316184"/>
    </source>
</evidence>
<dbReference type="Pfam" id="PF00561">
    <property type="entry name" value="Abhydrolase_1"/>
    <property type="match status" value="1"/>
</dbReference>